<sequence>MDEEDTSFYDAVAALADMESELDEFPALIIRETAHRVWVNVQPLREWLMELNASISSAHWSDARRECRKFRAYFKRAARSVDNQLHQVRPHLSCNDPVLLDLMSLDVVLSYYWDDRHLRDVCGALDKRVPELMMSESEPSDNEADEADEVAQS</sequence>
<dbReference type="AlphaFoldDB" id="A0AAD5X3B3"/>
<evidence type="ECO:0000313" key="3">
    <source>
        <dbReference type="Proteomes" id="UP001212841"/>
    </source>
</evidence>
<comment type="caution">
    <text evidence="2">The sequence shown here is derived from an EMBL/GenBank/DDBJ whole genome shotgun (WGS) entry which is preliminary data.</text>
</comment>
<evidence type="ECO:0000313" key="2">
    <source>
        <dbReference type="EMBL" id="KAJ3048808.1"/>
    </source>
</evidence>
<gene>
    <name evidence="2" type="ORF">HK097_010189</name>
</gene>
<name>A0AAD5X3B3_9FUNG</name>
<proteinExistence type="predicted"/>
<feature type="compositionally biased region" description="Acidic residues" evidence="1">
    <location>
        <begin position="138"/>
        <end position="153"/>
    </location>
</feature>
<keyword evidence="3" id="KW-1185">Reference proteome</keyword>
<dbReference type="Proteomes" id="UP001212841">
    <property type="component" value="Unassembled WGS sequence"/>
</dbReference>
<accession>A0AAD5X3B3</accession>
<protein>
    <submittedName>
        <fullName evidence="2">Uncharacterized protein</fullName>
    </submittedName>
</protein>
<feature type="region of interest" description="Disordered" evidence="1">
    <location>
        <begin position="133"/>
        <end position="153"/>
    </location>
</feature>
<dbReference type="EMBL" id="JADGJD010000735">
    <property type="protein sequence ID" value="KAJ3048808.1"/>
    <property type="molecule type" value="Genomic_DNA"/>
</dbReference>
<evidence type="ECO:0000256" key="1">
    <source>
        <dbReference type="SAM" id="MobiDB-lite"/>
    </source>
</evidence>
<organism evidence="2 3">
    <name type="scientific">Rhizophlyctis rosea</name>
    <dbReference type="NCBI Taxonomy" id="64517"/>
    <lineage>
        <taxon>Eukaryota</taxon>
        <taxon>Fungi</taxon>
        <taxon>Fungi incertae sedis</taxon>
        <taxon>Chytridiomycota</taxon>
        <taxon>Chytridiomycota incertae sedis</taxon>
        <taxon>Chytridiomycetes</taxon>
        <taxon>Rhizophlyctidales</taxon>
        <taxon>Rhizophlyctidaceae</taxon>
        <taxon>Rhizophlyctis</taxon>
    </lineage>
</organism>
<reference evidence="2" key="1">
    <citation type="submission" date="2020-05" db="EMBL/GenBank/DDBJ databases">
        <title>Phylogenomic resolution of chytrid fungi.</title>
        <authorList>
            <person name="Stajich J.E."/>
            <person name="Amses K."/>
            <person name="Simmons R."/>
            <person name="Seto K."/>
            <person name="Myers J."/>
            <person name="Bonds A."/>
            <person name="Quandt C.A."/>
            <person name="Barry K."/>
            <person name="Liu P."/>
            <person name="Grigoriev I."/>
            <person name="Longcore J.E."/>
            <person name="James T.Y."/>
        </authorList>
    </citation>
    <scope>NUCLEOTIDE SEQUENCE</scope>
    <source>
        <strain evidence="2">JEL0318</strain>
    </source>
</reference>